<dbReference type="AlphaFoldDB" id="A0A2Y9BGX7"/>
<evidence type="ECO:0000313" key="2">
    <source>
        <dbReference type="EMBL" id="PWJ28946.1"/>
    </source>
</evidence>
<dbReference type="InterPro" id="IPR036237">
    <property type="entry name" value="Xyl_isomerase-like_sf"/>
</dbReference>
<reference evidence="2 3" key="1">
    <citation type="submission" date="2018-05" db="EMBL/GenBank/DDBJ databases">
        <title>The Hungate 1000. A catalogue of reference genomes from the rumen microbiome.</title>
        <authorList>
            <person name="Kelly W."/>
        </authorList>
    </citation>
    <scope>NUCLEOTIDE SEQUENCE [LARGE SCALE GENOMIC DNA]</scope>
    <source>
        <strain evidence="2 3">NLAE-zl-C242</strain>
    </source>
</reference>
<dbReference type="Pfam" id="PF01261">
    <property type="entry name" value="AP_endonuc_2"/>
    <property type="match status" value="1"/>
</dbReference>
<evidence type="ECO:0000313" key="3">
    <source>
        <dbReference type="Proteomes" id="UP000245845"/>
    </source>
</evidence>
<gene>
    <name evidence="2" type="ORF">A8806_10794</name>
</gene>
<dbReference type="EMBL" id="QGDL01000007">
    <property type="protein sequence ID" value="PWJ28946.1"/>
    <property type="molecule type" value="Genomic_DNA"/>
</dbReference>
<proteinExistence type="predicted"/>
<comment type="caution">
    <text evidence="2">The sequence shown here is derived from an EMBL/GenBank/DDBJ whole genome shotgun (WGS) entry which is preliminary data.</text>
</comment>
<dbReference type="InterPro" id="IPR013022">
    <property type="entry name" value="Xyl_isomerase-like_TIM-brl"/>
</dbReference>
<dbReference type="Proteomes" id="UP000245845">
    <property type="component" value="Unassembled WGS sequence"/>
</dbReference>
<feature type="domain" description="Xylose isomerase-like TIM barrel" evidence="1">
    <location>
        <begin position="50"/>
        <end position="287"/>
    </location>
</feature>
<dbReference type="PANTHER" id="PTHR12110">
    <property type="entry name" value="HYDROXYPYRUVATE ISOMERASE"/>
    <property type="match status" value="1"/>
</dbReference>
<evidence type="ECO:0000259" key="1">
    <source>
        <dbReference type="Pfam" id="PF01261"/>
    </source>
</evidence>
<name>A0A2Y9BGX7_9FIRM</name>
<dbReference type="PANTHER" id="PTHR12110:SF41">
    <property type="entry name" value="INOSOSE DEHYDRATASE"/>
    <property type="match status" value="1"/>
</dbReference>
<dbReference type="SUPFAM" id="SSF51658">
    <property type="entry name" value="Xylose isomerase-like"/>
    <property type="match status" value="1"/>
</dbReference>
<dbReference type="RefSeq" id="WP_109731486.1">
    <property type="nucleotide sequence ID" value="NZ_BAAACK010000011.1"/>
</dbReference>
<sequence>MENRNINYTYMTNLWGNINYKQINNFNEWYMGDFGSAYYYQDWDKILRYFAGAGFKGIEIMVFSVPSIVNAFGSMKNFKEFALERGIERITGMFSHHVGSQDKRNHPDIFAYEQQAIDALAECGGINLIVQPAGQYYGTGPLDEEGLKNVAECMNTVGRMCAEKGLAVSIHNEFWCAVNKYDHEKFLEMTDPNYVYYCLDTAQVAIMGKDILHFYDTYHDRVQYFHIKDTTYVNAPDEKRFGAGAEFDEQGARWFWEPGGGVLDFKGLWELMKKHNHKGWIGIESDGTPDPLATILLTKNYIDTVLDPIYK</sequence>
<dbReference type="InterPro" id="IPR050312">
    <property type="entry name" value="IolE/XylAMocC-like"/>
</dbReference>
<organism evidence="2 3">
    <name type="scientific">Faecalicatena orotica</name>
    <dbReference type="NCBI Taxonomy" id="1544"/>
    <lineage>
        <taxon>Bacteria</taxon>
        <taxon>Bacillati</taxon>
        <taxon>Bacillota</taxon>
        <taxon>Clostridia</taxon>
        <taxon>Lachnospirales</taxon>
        <taxon>Lachnospiraceae</taxon>
        <taxon>Faecalicatena</taxon>
    </lineage>
</organism>
<protein>
    <submittedName>
        <fullName evidence="2">Inosose dehydratase</fullName>
    </submittedName>
</protein>
<dbReference type="Gene3D" id="3.20.20.150">
    <property type="entry name" value="Divalent-metal-dependent TIM barrel enzymes"/>
    <property type="match status" value="1"/>
</dbReference>
<dbReference type="OrthoDB" id="9779184at2"/>
<accession>A0A2Y9BGX7</accession>
<keyword evidence="3" id="KW-1185">Reference proteome</keyword>